<proteinExistence type="predicted"/>
<dbReference type="GO" id="GO:0032993">
    <property type="term" value="C:protein-DNA complex"/>
    <property type="evidence" value="ECO:0007669"/>
    <property type="project" value="TreeGrafter"/>
</dbReference>
<dbReference type="InterPro" id="IPR001789">
    <property type="entry name" value="Sig_transdc_resp-reg_receiver"/>
</dbReference>
<dbReference type="Gene3D" id="3.40.50.2300">
    <property type="match status" value="1"/>
</dbReference>
<feature type="DNA-binding region" description="OmpR/PhoB-type" evidence="5">
    <location>
        <begin position="124"/>
        <end position="220"/>
    </location>
</feature>
<dbReference type="SMART" id="SM00862">
    <property type="entry name" value="Trans_reg_C"/>
    <property type="match status" value="1"/>
</dbReference>
<feature type="modified residue" description="4-aspartylphosphate" evidence="4">
    <location>
        <position position="51"/>
    </location>
</feature>
<dbReference type="EMBL" id="QUSW01000002">
    <property type="protein sequence ID" value="RQP24649.1"/>
    <property type="molecule type" value="Genomic_DNA"/>
</dbReference>
<reference evidence="8 9" key="1">
    <citation type="submission" date="2018-08" db="EMBL/GenBank/DDBJ databases">
        <authorList>
            <person name="Khan S.A."/>
            <person name="Jeon C.O."/>
            <person name="Chun B.H."/>
            <person name="Jeong S.E."/>
        </authorList>
    </citation>
    <scope>NUCLEOTIDE SEQUENCE [LARGE SCALE GENOMIC DNA]</scope>
    <source>
        <strain evidence="8 9">S-16</strain>
    </source>
</reference>
<keyword evidence="1" id="KW-0805">Transcription regulation</keyword>
<dbReference type="CDD" id="cd17624">
    <property type="entry name" value="REC_OmpR_PmrA-like"/>
    <property type="match status" value="1"/>
</dbReference>
<dbReference type="Pfam" id="PF00486">
    <property type="entry name" value="Trans_reg_C"/>
    <property type="match status" value="1"/>
</dbReference>
<accession>A0A3N7JUT1</accession>
<organism evidence="8 9">
    <name type="scientific">Piscinibacter terrae</name>
    <dbReference type="NCBI Taxonomy" id="2496871"/>
    <lineage>
        <taxon>Bacteria</taxon>
        <taxon>Pseudomonadati</taxon>
        <taxon>Pseudomonadota</taxon>
        <taxon>Betaproteobacteria</taxon>
        <taxon>Burkholderiales</taxon>
        <taxon>Sphaerotilaceae</taxon>
        <taxon>Piscinibacter</taxon>
    </lineage>
</organism>
<dbReference type="InterPro" id="IPR011006">
    <property type="entry name" value="CheY-like_superfamily"/>
</dbReference>
<dbReference type="InterPro" id="IPR039420">
    <property type="entry name" value="WalR-like"/>
</dbReference>
<dbReference type="RefSeq" id="WP_124539544.1">
    <property type="nucleotide sequence ID" value="NZ_QUSW01000002.1"/>
</dbReference>
<dbReference type="GO" id="GO:0000156">
    <property type="term" value="F:phosphorelay response regulator activity"/>
    <property type="evidence" value="ECO:0007669"/>
    <property type="project" value="TreeGrafter"/>
</dbReference>
<dbReference type="GO" id="GO:0005829">
    <property type="term" value="C:cytosol"/>
    <property type="evidence" value="ECO:0007669"/>
    <property type="project" value="TreeGrafter"/>
</dbReference>
<feature type="domain" description="Response regulatory" evidence="6">
    <location>
        <begin position="2"/>
        <end position="116"/>
    </location>
</feature>
<dbReference type="AlphaFoldDB" id="A0A3N7JUT1"/>
<reference evidence="8 9" key="2">
    <citation type="submission" date="2018-12" db="EMBL/GenBank/DDBJ databases">
        <title>Rhizobacter gummiphilus sp. nov., a rubber-degrading bacterium isolated from the soil of a botanical garden in Japan.</title>
        <authorList>
            <person name="Shunsuke S.S."/>
        </authorList>
    </citation>
    <scope>NUCLEOTIDE SEQUENCE [LARGE SCALE GENOMIC DNA]</scope>
    <source>
        <strain evidence="8 9">S-16</strain>
    </source>
</reference>
<evidence type="ECO:0000259" key="7">
    <source>
        <dbReference type="PROSITE" id="PS51755"/>
    </source>
</evidence>
<dbReference type="Proteomes" id="UP000267464">
    <property type="component" value="Unassembled WGS sequence"/>
</dbReference>
<dbReference type="SUPFAM" id="SSF52172">
    <property type="entry name" value="CheY-like"/>
    <property type="match status" value="1"/>
</dbReference>
<dbReference type="GO" id="GO:0000976">
    <property type="term" value="F:transcription cis-regulatory region binding"/>
    <property type="evidence" value="ECO:0007669"/>
    <property type="project" value="TreeGrafter"/>
</dbReference>
<evidence type="ECO:0000313" key="9">
    <source>
        <dbReference type="Proteomes" id="UP000267464"/>
    </source>
</evidence>
<dbReference type="PANTHER" id="PTHR48111:SF67">
    <property type="entry name" value="TRANSCRIPTIONAL REGULATORY PROTEIN TCTD"/>
    <property type="match status" value="1"/>
</dbReference>
<gene>
    <name evidence="8" type="ORF">DZC73_07050</name>
</gene>
<dbReference type="PROSITE" id="PS50110">
    <property type="entry name" value="RESPONSE_REGULATORY"/>
    <property type="match status" value="1"/>
</dbReference>
<feature type="domain" description="OmpR/PhoB-type" evidence="7">
    <location>
        <begin position="124"/>
        <end position="220"/>
    </location>
</feature>
<dbReference type="PROSITE" id="PS51755">
    <property type="entry name" value="OMPR_PHOB"/>
    <property type="match status" value="1"/>
</dbReference>
<dbReference type="Gene3D" id="6.10.250.690">
    <property type="match status" value="1"/>
</dbReference>
<evidence type="ECO:0000256" key="4">
    <source>
        <dbReference type="PROSITE-ProRule" id="PRU00169"/>
    </source>
</evidence>
<dbReference type="CDD" id="cd00383">
    <property type="entry name" value="trans_reg_C"/>
    <property type="match status" value="1"/>
</dbReference>
<evidence type="ECO:0000259" key="6">
    <source>
        <dbReference type="PROSITE" id="PS50110"/>
    </source>
</evidence>
<sequence>MKLLLAEDDAILADALASSLRKAGFEPEVANNGAVAEYLLLKHNFDLAVLDIGLPLVDGLTVLKRVRAARPTLPMLILTALDGLDDRVAGLNAGADDYLTKPFDFPELEARIRALLRRTRTGNGPVQQMGRLTFDRDARRASVGGEMLELSPREWMLFDLLLTQRDKVVTKDQIAETWAVERSESNPGSIEVYIHRLRRKLETSGLAIRTVRGLGYLLEAEPAA</sequence>
<comment type="caution">
    <text evidence="8">The sequence shown here is derived from an EMBL/GenBank/DDBJ whole genome shotgun (WGS) entry which is preliminary data.</text>
</comment>
<evidence type="ECO:0000256" key="3">
    <source>
        <dbReference type="ARBA" id="ARBA00023163"/>
    </source>
</evidence>
<dbReference type="Pfam" id="PF00072">
    <property type="entry name" value="Response_reg"/>
    <property type="match status" value="1"/>
</dbReference>
<keyword evidence="2 5" id="KW-0238">DNA-binding</keyword>
<dbReference type="Gene3D" id="1.10.10.10">
    <property type="entry name" value="Winged helix-like DNA-binding domain superfamily/Winged helix DNA-binding domain"/>
    <property type="match status" value="1"/>
</dbReference>
<keyword evidence="3" id="KW-0804">Transcription</keyword>
<dbReference type="PANTHER" id="PTHR48111">
    <property type="entry name" value="REGULATOR OF RPOS"/>
    <property type="match status" value="1"/>
</dbReference>
<name>A0A3N7JUT1_9BURK</name>
<evidence type="ECO:0000256" key="2">
    <source>
        <dbReference type="ARBA" id="ARBA00023125"/>
    </source>
</evidence>
<dbReference type="SMART" id="SM00448">
    <property type="entry name" value="REC"/>
    <property type="match status" value="1"/>
</dbReference>
<dbReference type="GO" id="GO:0006355">
    <property type="term" value="P:regulation of DNA-templated transcription"/>
    <property type="evidence" value="ECO:0007669"/>
    <property type="project" value="InterPro"/>
</dbReference>
<evidence type="ECO:0000256" key="5">
    <source>
        <dbReference type="PROSITE-ProRule" id="PRU01091"/>
    </source>
</evidence>
<dbReference type="InterPro" id="IPR036388">
    <property type="entry name" value="WH-like_DNA-bd_sf"/>
</dbReference>
<dbReference type="OrthoDB" id="9802426at2"/>
<keyword evidence="4" id="KW-0597">Phosphoprotein</keyword>
<protein>
    <submittedName>
        <fullName evidence="8">DNA-binding response regulator</fullName>
    </submittedName>
</protein>
<evidence type="ECO:0000313" key="8">
    <source>
        <dbReference type="EMBL" id="RQP24649.1"/>
    </source>
</evidence>
<dbReference type="InterPro" id="IPR001867">
    <property type="entry name" value="OmpR/PhoB-type_DNA-bd"/>
</dbReference>
<keyword evidence="9" id="KW-1185">Reference proteome</keyword>
<evidence type="ECO:0000256" key="1">
    <source>
        <dbReference type="ARBA" id="ARBA00023015"/>
    </source>
</evidence>